<name>A0ABS2GDK6_9FIRM</name>
<evidence type="ECO:0000259" key="5">
    <source>
        <dbReference type="SMART" id="SM00382"/>
    </source>
</evidence>
<dbReference type="Pfam" id="PF19044">
    <property type="entry name" value="P-loop_TraG"/>
    <property type="match status" value="1"/>
</dbReference>
<accession>A0ABS2GDK6</accession>
<keyword evidence="7" id="KW-1185">Reference proteome</keyword>
<dbReference type="Pfam" id="PF03135">
    <property type="entry name" value="CagE_TrbE_VirB"/>
    <property type="match status" value="1"/>
</dbReference>
<evidence type="ECO:0000256" key="1">
    <source>
        <dbReference type="ARBA" id="ARBA00006512"/>
    </source>
</evidence>
<feature type="compositionally biased region" description="Acidic residues" evidence="4">
    <location>
        <begin position="807"/>
        <end position="817"/>
    </location>
</feature>
<evidence type="ECO:0000313" key="7">
    <source>
        <dbReference type="Proteomes" id="UP000707138"/>
    </source>
</evidence>
<keyword evidence="2" id="KW-0547">Nucleotide-binding</keyword>
<protein>
    <submittedName>
        <fullName evidence="6">Conjugal transfer protein TrbE</fullName>
    </submittedName>
</protein>
<dbReference type="CDD" id="cd00267">
    <property type="entry name" value="ABC_ATPase"/>
    <property type="match status" value="1"/>
</dbReference>
<dbReference type="RefSeq" id="WP_205087263.1">
    <property type="nucleotide sequence ID" value="NZ_JACJMC010000001.1"/>
</dbReference>
<evidence type="ECO:0000256" key="2">
    <source>
        <dbReference type="ARBA" id="ARBA00022741"/>
    </source>
</evidence>
<gene>
    <name evidence="6" type="ORF">H6A01_00905</name>
</gene>
<comment type="caution">
    <text evidence="6">The sequence shown here is derived from an EMBL/GenBank/DDBJ whole genome shotgun (WGS) entry which is preliminary data.</text>
</comment>
<dbReference type="PANTHER" id="PTHR30121">
    <property type="entry name" value="UNCHARACTERIZED PROTEIN YJGR-RELATED"/>
    <property type="match status" value="1"/>
</dbReference>
<dbReference type="SUPFAM" id="SSF52540">
    <property type="entry name" value="P-loop containing nucleoside triphosphate hydrolases"/>
    <property type="match status" value="1"/>
</dbReference>
<proteinExistence type="inferred from homology"/>
<dbReference type="InterPro" id="IPR027417">
    <property type="entry name" value="P-loop_NTPase"/>
</dbReference>
<dbReference type="InterPro" id="IPR043964">
    <property type="entry name" value="P-loop_TraG"/>
</dbReference>
<comment type="similarity">
    <text evidence="1">Belongs to the TrbE/VirB4 family.</text>
</comment>
<organism evidence="6 7">
    <name type="scientific">Veillonella magna</name>
    <dbReference type="NCBI Taxonomy" id="464322"/>
    <lineage>
        <taxon>Bacteria</taxon>
        <taxon>Bacillati</taxon>
        <taxon>Bacillota</taxon>
        <taxon>Negativicutes</taxon>
        <taxon>Veillonellales</taxon>
        <taxon>Veillonellaceae</taxon>
        <taxon>Veillonella</taxon>
    </lineage>
</organism>
<dbReference type="PANTHER" id="PTHR30121:SF12">
    <property type="entry name" value="TYPE IV SECRETION SYSTEM PROTEIN CAGE"/>
    <property type="match status" value="1"/>
</dbReference>
<dbReference type="EMBL" id="JACJLA010000001">
    <property type="protein sequence ID" value="MBM6911885.1"/>
    <property type="molecule type" value="Genomic_DNA"/>
</dbReference>
<dbReference type="Gene3D" id="3.40.50.300">
    <property type="entry name" value="P-loop containing nucleotide triphosphate hydrolases"/>
    <property type="match status" value="2"/>
</dbReference>
<evidence type="ECO:0000313" key="6">
    <source>
        <dbReference type="EMBL" id="MBM6911885.1"/>
    </source>
</evidence>
<feature type="compositionally biased region" description="Basic and acidic residues" evidence="4">
    <location>
        <begin position="828"/>
        <end position="837"/>
    </location>
</feature>
<feature type="domain" description="AAA+ ATPase" evidence="5">
    <location>
        <begin position="431"/>
        <end position="692"/>
    </location>
</feature>
<dbReference type="InterPro" id="IPR051162">
    <property type="entry name" value="T4SS_component"/>
</dbReference>
<evidence type="ECO:0000256" key="4">
    <source>
        <dbReference type="SAM" id="MobiDB-lite"/>
    </source>
</evidence>
<reference evidence="6 7" key="1">
    <citation type="journal article" date="2021" name="Sci. Rep.">
        <title>The distribution of antibiotic resistance genes in chicken gut microbiota commensals.</title>
        <authorList>
            <person name="Juricova H."/>
            <person name="Matiasovicova J."/>
            <person name="Kubasova T."/>
            <person name="Cejkova D."/>
            <person name="Rychlik I."/>
        </authorList>
    </citation>
    <scope>NUCLEOTIDE SEQUENCE [LARGE SCALE GENOMIC DNA]</scope>
    <source>
        <strain evidence="6 7">An537</strain>
    </source>
</reference>
<dbReference type="Proteomes" id="UP000707138">
    <property type="component" value="Unassembled WGS sequence"/>
</dbReference>
<dbReference type="CDD" id="cd01127">
    <property type="entry name" value="TrwB_TraG_TraD_VirD4"/>
    <property type="match status" value="1"/>
</dbReference>
<dbReference type="InterPro" id="IPR018145">
    <property type="entry name" value="CagE_TrbE_VirB_cntrl_dom"/>
</dbReference>
<sequence>MIPWVYIDPTNGIVHNNDHSMMAIYKFRGPDMASATEQELVFFNADINNAIRRLPTGYTLYFEAQRLPSHKYEKSEMPTPVLQAMEDLREEYFTSGNFYDSEYYFIIYAEPPQKIKQKLTAAFIEDKKNKGENREEDLSLFIEETDKFLTNVNQLGLMLKGSFKEVEALTDPDVITTFLHTLVSDKRHPVKCNPMRWLNTYVCDASLTGGRKPMLGKKHMRILTVLDFPPVSTPGLFDVFNQLNISYRWTSRFMCLSDEDARRELKQSQKNWANQSISLWTRVQRAITKQQSETDVDPAMIENSNDSAEALSELGTGAVAYGYYTMTMTLFADTEKDADNAASHVLSIINRLGFTGYIETDNAIEAWRGSLPGCPRCNIRRPLVSSLNFCHLAPVTAMWSGDKRNKHLKGPVLLYSDSYNSEFRLSLHVGALAHTLITGPSGSGKSVLLNTLEAHFMKYPGSRVFIFDKAASSRIVTYAAGGNFYNIASNDASDLSFQPLANIDKKDERIWANGWLAGFLERGKMEVTEEHRARIDKALISLSQFPREQRTLTNFVNVVQDTDIRVGLRALTKQGPYGQLFDNSVNITGTGRWQVYEMEAVMRTPAIVPSTIDFLFHQIDSTLKEDTPYPTMIILDECWLFFDNPVFRDKIREYFKDLRKKNASILVATQNLADIASKPDLLATVLENCPNRIYLRNPNAVTDQVRNYYRTFNCNERQIDIIATLDNQERHEYYYSCLEKGNRVFDLALNPIEAAFVLSTDKSDQIQANKIIEAGEFDNFVYHWFMFKGLHDEWNWFKERYLSPTTDGEELIEEEPLPDAPDSTDTATPHEQEQETK</sequence>
<dbReference type="SMART" id="SM00382">
    <property type="entry name" value="AAA"/>
    <property type="match status" value="1"/>
</dbReference>
<keyword evidence="3" id="KW-0067">ATP-binding</keyword>
<feature type="region of interest" description="Disordered" evidence="4">
    <location>
        <begin position="807"/>
        <end position="837"/>
    </location>
</feature>
<evidence type="ECO:0000256" key="3">
    <source>
        <dbReference type="ARBA" id="ARBA00022840"/>
    </source>
</evidence>
<dbReference type="InterPro" id="IPR003593">
    <property type="entry name" value="AAA+_ATPase"/>
</dbReference>